<feature type="transmembrane region" description="Helical" evidence="5">
    <location>
        <begin position="84"/>
        <end position="103"/>
    </location>
</feature>
<evidence type="ECO:0000256" key="3">
    <source>
        <dbReference type="ARBA" id="ARBA00022989"/>
    </source>
</evidence>
<reference evidence="7" key="2">
    <citation type="submission" date="2023-01" db="EMBL/GenBank/DDBJ databases">
        <title>Draft genome sequence of Agaribacter marinus strain NBRC 110023.</title>
        <authorList>
            <person name="Sun Q."/>
            <person name="Mori K."/>
        </authorList>
    </citation>
    <scope>NUCLEOTIDE SEQUENCE</scope>
    <source>
        <strain evidence="7">NBRC 110023</strain>
    </source>
</reference>
<dbReference type="Gene3D" id="1.20.1540.10">
    <property type="entry name" value="Rhomboid-like"/>
    <property type="match status" value="1"/>
</dbReference>
<dbReference type="GO" id="GO:0004252">
    <property type="term" value="F:serine-type endopeptidase activity"/>
    <property type="evidence" value="ECO:0007669"/>
    <property type="project" value="InterPro"/>
</dbReference>
<dbReference type="InterPro" id="IPR050925">
    <property type="entry name" value="Rhomboid_protease_S54"/>
</dbReference>
<feature type="transmembrane region" description="Helical" evidence="5">
    <location>
        <begin position="12"/>
        <end position="33"/>
    </location>
</feature>
<keyword evidence="2 5" id="KW-0812">Transmembrane</keyword>
<keyword evidence="8" id="KW-1185">Reference proteome</keyword>
<evidence type="ECO:0000313" key="8">
    <source>
        <dbReference type="Proteomes" id="UP001156601"/>
    </source>
</evidence>
<dbReference type="PANTHER" id="PTHR43731">
    <property type="entry name" value="RHOMBOID PROTEASE"/>
    <property type="match status" value="1"/>
</dbReference>
<dbReference type="InterPro" id="IPR022764">
    <property type="entry name" value="Peptidase_S54_rhomboid_dom"/>
</dbReference>
<dbReference type="GO" id="GO:0016020">
    <property type="term" value="C:membrane"/>
    <property type="evidence" value="ECO:0007669"/>
    <property type="project" value="UniProtKB-SubCell"/>
</dbReference>
<evidence type="ECO:0000256" key="5">
    <source>
        <dbReference type="SAM" id="Phobius"/>
    </source>
</evidence>
<gene>
    <name evidence="7" type="ORF">GCM10007852_30110</name>
</gene>
<dbReference type="AlphaFoldDB" id="A0AA37SY87"/>
<organism evidence="7 8">
    <name type="scientific">Agaribacter marinus</name>
    <dbReference type="NCBI Taxonomy" id="1431249"/>
    <lineage>
        <taxon>Bacteria</taxon>
        <taxon>Pseudomonadati</taxon>
        <taxon>Pseudomonadota</taxon>
        <taxon>Gammaproteobacteria</taxon>
        <taxon>Alteromonadales</taxon>
        <taxon>Alteromonadaceae</taxon>
        <taxon>Agaribacter</taxon>
    </lineage>
</organism>
<dbReference type="PANTHER" id="PTHR43731:SF9">
    <property type="entry name" value="SLR1461 PROTEIN"/>
    <property type="match status" value="1"/>
</dbReference>
<accession>A0AA37SY87</accession>
<evidence type="ECO:0000256" key="1">
    <source>
        <dbReference type="ARBA" id="ARBA00004141"/>
    </source>
</evidence>
<reference evidence="7" key="1">
    <citation type="journal article" date="2014" name="Int. J. Syst. Evol. Microbiol.">
        <title>Complete genome sequence of Corynebacterium casei LMG S-19264T (=DSM 44701T), isolated from a smear-ripened cheese.</title>
        <authorList>
            <consortium name="US DOE Joint Genome Institute (JGI-PGF)"/>
            <person name="Walter F."/>
            <person name="Albersmeier A."/>
            <person name="Kalinowski J."/>
            <person name="Ruckert C."/>
        </authorList>
    </citation>
    <scope>NUCLEOTIDE SEQUENCE</scope>
    <source>
        <strain evidence="7">NBRC 110023</strain>
    </source>
</reference>
<dbReference type="SUPFAM" id="SSF144091">
    <property type="entry name" value="Rhomboid-like"/>
    <property type="match status" value="1"/>
</dbReference>
<keyword evidence="3 5" id="KW-1133">Transmembrane helix</keyword>
<name>A0AA37SY87_9ALTE</name>
<protein>
    <recommendedName>
        <fullName evidence="6">Peptidase S54 rhomboid domain-containing protein</fullName>
    </recommendedName>
</protein>
<evidence type="ECO:0000259" key="6">
    <source>
        <dbReference type="Pfam" id="PF01694"/>
    </source>
</evidence>
<sequence length="183" mass="20794">MESKFQLQLKYLAYFLGAFIVIEIINLLSGRALNQFSILPRDPSSLIFILTAPFLHANLHHFFSNIFTLSIFAFLLFQFGNKQFLKVTAILILSTGILVWLLGRNAYHLGASGLLYGYFGYLVLAGWMQKRLSLMLISIVIAFMYGGIIFGVLPSRPYISWESHLFGFISGLGLAWLMRSKQR</sequence>
<feature type="domain" description="Peptidase S54 rhomboid" evidence="6">
    <location>
        <begin position="47"/>
        <end position="179"/>
    </location>
</feature>
<evidence type="ECO:0000313" key="7">
    <source>
        <dbReference type="EMBL" id="GLR72103.1"/>
    </source>
</evidence>
<dbReference type="EMBL" id="BSOT01000007">
    <property type="protein sequence ID" value="GLR72103.1"/>
    <property type="molecule type" value="Genomic_DNA"/>
</dbReference>
<feature type="transmembrane region" description="Helical" evidence="5">
    <location>
        <begin position="45"/>
        <end position="77"/>
    </location>
</feature>
<proteinExistence type="predicted"/>
<comment type="subcellular location">
    <subcellularLocation>
        <location evidence="1">Membrane</location>
        <topology evidence="1">Multi-pass membrane protein</topology>
    </subcellularLocation>
</comment>
<keyword evidence="4 5" id="KW-0472">Membrane</keyword>
<dbReference type="RefSeq" id="WP_284218464.1">
    <property type="nucleotide sequence ID" value="NZ_BSOT01000007.1"/>
</dbReference>
<dbReference type="Proteomes" id="UP001156601">
    <property type="component" value="Unassembled WGS sequence"/>
</dbReference>
<dbReference type="Pfam" id="PF01694">
    <property type="entry name" value="Rhomboid"/>
    <property type="match status" value="1"/>
</dbReference>
<feature type="transmembrane region" description="Helical" evidence="5">
    <location>
        <begin position="109"/>
        <end position="127"/>
    </location>
</feature>
<evidence type="ECO:0000256" key="4">
    <source>
        <dbReference type="ARBA" id="ARBA00023136"/>
    </source>
</evidence>
<dbReference type="InterPro" id="IPR035952">
    <property type="entry name" value="Rhomboid-like_sf"/>
</dbReference>
<feature type="transmembrane region" description="Helical" evidence="5">
    <location>
        <begin position="134"/>
        <end position="153"/>
    </location>
</feature>
<feature type="transmembrane region" description="Helical" evidence="5">
    <location>
        <begin position="159"/>
        <end position="178"/>
    </location>
</feature>
<evidence type="ECO:0000256" key="2">
    <source>
        <dbReference type="ARBA" id="ARBA00022692"/>
    </source>
</evidence>
<comment type="caution">
    <text evidence="7">The sequence shown here is derived from an EMBL/GenBank/DDBJ whole genome shotgun (WGS) entry which is preliminary data.</text>
</comment>